<protein>
    <submittedName>
        <fullName evidence="1">Uncharacterized protein</fullName>
    </submittedName>
</protein>
<evidence type="ECO:0000313" key="2">
    <source>
        <dbReference type="Proteomes" id="UP001162992"/>
    </source>
</evidence>
<dbReference type="EMBL" id="CM055111">
    <property type="protein sequence ID" value="KAJ7520003.1"/>
    <property type="molecule type" value="Genomic_DNA"/>
</dbReference>
<gene>
    <name evidence="1" type="ORF">O6H91_20G062900</name>
</gene>
<dbReference type="Proteomes" id="UP001162992">
    <property type="component" value="Chromosome 20"/>
</dbReference>
<sequence>MGTGSGPPSPYIMQHNLASGLDAGNLPGGGSVNVNSSSSNNPSGSAGLFGSSLSKSEPPNLDRFDQQETLQHQRQKIVLPSQLSEKHQQQSQQVHQRYQQHLFQPAQPPGQRQGLGSAQDIQEQQVMRLRTMQQFQGRTFDSMGGSSQHVRPAQPLTYLQLEASATDRLVSDQDQQQQILVRKAETKIGDDMQHQVLQHGLKRPYSMLSPHLLSQESLKLQRQTPQQFQVPPNLLQQRLLQRQQQLQLLAQHLRQEQHQSQHQSHQQFTGVQTLPSSKHSAFEPGACARRLMQYMYHQRHRPSDNNIGFWRKFVAEYFVPSAKKRWCVSQYGSADRLPTGVFPQDVWQCEICGSKPSRGFETSVEILPRLCKIKYDSGILEDLLFVDLPHEYRLNSGVVVLEYGKAIQESVFEQLRVVRDGQLRITFSHDLKILSWEFCARSHEELLSRRSILPQVTQLAGIAQKYQTSVKESGDAGLPLHDLQSSCQSFVASSRHLARNLEVPTVNDFGYTKRYVRCLQISEVVNSMKDLIDFSRENGMGPIACLQNFPRVSSTRLNNSSPQQQDQLSLPALVSEEKNTSSSEQCNDNENEDLASGLDATVSDLGSEANVPQDLPRLGHQNSISSLEMSFQNTASKPFATDLSDKLMHCTEMDSANYGSSLQTSFSASGTPESSIMSNLSTSGHQNPLNSSANLLQHRSSQSHIAQHASDNPAHTFKELMLNPQGNNGGQFEQMLGRITTSSSGNGGIGCSVGGFINGLRRSDGLQIGAGKVENNMSYGQTGIGKVENNIGFVGHRNTNILGRSYGSLTNGGGNLLTGLGGSMRNGGSGISAIGNSNFMNGARTFPSVDQHQYIQLQNPGIELQDNIARNGLFNNVGSSGGFGNLQFS</sequence>
<keyword evidence="2" id="KW-1185">Reference proteome</keyword>
<accession>A0ACC2AR04</accession>
<comment type="caution">
    <text evidence="1">The sequence shown here is derived from an EMBL/GenBank/DDBJ whole genome shotgun (WGS) entry which is preliminary data.</text>
</comment>
<organism evidence="1 2">
    <name type="scientific">Diphasiastrum complanatum</name>
    <name type="common">Issler's clubmoss</name>
    <name type="synonym">Lycopodium complanatum</name>
    <dbReference type="NCBI Taxonomy" id="34168"/>
    <lineage>
        <taxon>Eukaryota</taxon>
        <taxon>Viridiplantae</taxon>
        <taxon>Streptophyta</taxon>
        <taxon>Embryophyta</taxon>
        <taxon>Tracheophyta</taxon>
        <taxon>Lycopodiopsida</taxon>
        <taxon>Lycopodiales</taxon>
        <taxon>Lycopodiaceae</taxon>
        <taxon>Lycopodioideae</taxon>
        <taxon>Diphasiastrum</taxon>
    </lineage>
</organism>
<name>A0ACC2AR04_DIPCM</name>
<proteinExistence type="predicted"/>
<evidence type="ECO:0000313" key="1">
    <source>
        <dbReference type="EMBL" id="KAJ7520003.1"/>
    </source>
</evidence>
<reference evidence="2" key="1">
    <citation type="journal article" date="2024" name="Proc. Natl. Acad. Sci. U.S.A.">
        <title>Extraordinary preservation of gene collinearity over three hundred million years revealed in homosporous lycophytes.</title>
        <authorList>
            <person name="Li C."/>
            <person name="Wickell D."/>
            <person name="Kuo L.Y."/>
            <person name="Chen X."/>
            <person name="Nie B."/>
            <person name="Liao X."/>
            <person name="Peng D."/>
            <person name="Ji J."/>
            <person name="Jenkins J."/>
            <person name="Williams M."/>
            <person name="Shu S."/>
            <person name="Plott C."/>
            <person name="Barry K."/>
            <person name="Rajasekar S."/>
            <person name="Grimwood J."/>
            <person name="Han X."/>
            <person name="Sun S."/>
            <person name="Hou Z."/>
            <person name="He W."/>
            <person name="Dai G."/>
            <person name="Sun C."/>
            <person name="Schmutz J."/>
            <person name="Leebens-Mack J.H."/>
            <person name="Li F.W."/>
            <person name="Wang L."/>
        </authorList>
    </citation>
    <scope>NUCLEOTIDE SEQUENCE [LARGE SCALE GENOMIC DNA]</scope>
    <source>
        <strain evidence="2">cv. PW_Plant_1</strain>
    </source>
</reference>